<dbReference type="InterPro" id="IPR000683">
    <property type="entry name" value="Gfo/Idh/MocA-like_OxRdtase_N"/>
</dbReference>
<dbReference type="RefSeq" id="WP_075077721.1">
    <property type="nucleotide sequence ID" value="NZ_BDCO01000002.1"/>
</dbReference>
<evidence type="ECO:0000256" key="1">
    <source>
        <dbReference type="ARBA" id="ARBA00023002"/>
    </source>
</evidence>
<organism evidence="3 4">
    <name type="scientific">Terrimicrobium sacchariphilum</name>
    <dbReference type="NCBI Taxonomy" id="690879"/>
    <lineage>
        <taxon>Bacteria</taxon>
        <taxon>Pseudomonadati</taxon>
        <taxon>Verrucomicrobiota</taxon>
        <taxon>Terrimicrobiia</taxon>
        <taxon>Terrimicrobiales</taxon>
        <taxon>Terrimicrobiaceae</taxon>
        <taxon>Terrimicrobium</taxon>
    </lineage>
</organism>
<reference evidence="4" key="1">
    <citation type="journal article" date="2017" name="Genome Announc.">
        <title>Draft Genome Sequence of Terrimicrobium sacchariphilum NM-5T, a Facultative Anaerobic Soil Bacterium of the Class Spartobacteria.</title>
        <authorList>
            <person name="Qiu Y.L."/>
            <person name="Tourlousse D.M."/>
            <person name="Matsuura N."/>
            <person name="Ohashi A."/>
            <person name="Sekiguchi Y."/>
        </authorList>
    </citation>
    <scope>NUCLEOTIDE SEQUENCE [LARGE SCALE GENOMIC DNA]</scope>
    <source>
        <strain evidence="4">NM-5</strain>
    </source>
</reference>
<evidence type="ECO:0000259" key="2">
    <source>
        <dbReference type="Pfam" id="PF01408"/>
    </source>
</evidence>
<dbReference type="SUPFAM" id="SSF51735">
    <property type="entry name" value="NAD(P)-binding Rossmann-fold domains"/>
    <property type="match status" value="1"/>
</dbReference>
<comment type="caution">
    <text evidence="3">The sequence shown here is derived from an EMBL/GenBank/DDBJ whole genome shotgun (WGS) entry which is preliminary data.</text>
</comment>
<evidence type="ECO:0000313" key="4">
    <source>
        <dbReference type="Proteomes" id="UP000076023"/>
    </source>
</evidence>
<sequence>MKLCTIGCGGHSSDVHGPAQQKAAREGAVHLVACCDLNETLAETYRARFGFERAYTDIQTMIDREAPDVLCLIVPTHVTSDLAVDILRQGIPLFLEKPPGLRTAELDRMRAAAHSGRVPNQVAFNRRYMPVVARTHDILEAHLPPEAVQQINYEMTRFDRRDADFSTTAIHAIDAVRFLARSPYHEVQISYREMPWMGGGVAAFTLDGTCESGTQVRINIQPIAGKTSEGACIHAAEHTLRLSLLGADGRQFQGYLEHWQKDRLAERFQATGDLIDRNGTFGEFQAFLDAVREGRIPRPGLDDCGQQMALMEALRRRLSRVDFAESRQDLLAPELIVSRLS</sequence>
<dbReference type="STRING" id="690879.TSACC_2241"/>
<dbReference type="EMBL" id="BDCO01000002">
    <property type="protein sequence ID" value="GAT31847.1"/>
    <property type="molecule type" value="Genomic_DNA"/>
</dbReference>
<dbReference type="Proteomes" id="UP000076023">
    <property type="component" value="Unassembled WGS sequence"/>
</dbReference>
<dbReference type="PANTHER" id="PTHR43818:SF11">
    <property type="entry name" value="BCDNA.GH03377"/>
    <property type="match status" value="1"/>
</dbReference>
<keyword evidence="4" id="KW-1185">Reference proteome</keyword>
<feature type="domain" description="Gfo/Idh/MocA-like oxidoreductase N-terminal" evidence="2">
    <location>
        <begin position="5"/>
        <end position="119"/>
    </location>
</feature>
<dbReference type="GO" id="GO:0000166">
    <property type="term" value="F:nucleotide binding"/>
    <property type="evidence" value="ECO:0007669"/>
    <property type="project" value="InterPro"/>
</dbReference>
<dbReference type="InterPro" id="IPR036291">
    <property type="entry name" value="NAD(P)-bd_dom_sf"/>
</dbReference>
<proteinExistence type="predicted"/>
<protein>
    <submittedName>
        <fullName evidence="3">Predicted dehydrogenase</fullName>
    </submittedName>
</protein>
<dbReference type="Pfam" id="PF01408">
    <property type="entry name" value="GFO_IDH_MocA"/>
    <property type="match status" value="1"/>
</dbReference>
<gene>
    <name evidence="3" type="ORF">TSACC_2241</name>
</gene>
<dbReference type="InParanoid" id="A0A146G496"/>
<dbReference type="PANTHER" id="PTHR43818">
    <property type="entry name" value="BCDNA.GH03377"/>
    <property type="match status" value="1"/>
</dbReference>
<dbReference type="Gene3D" id="3.40.50.720">
    <property type="entry name" value="NAD(P)-binding Rossmann-like Domain"/>
    <property type="match status" value="1"/>
</dbReference>
<evidence type="ECO:0000313" key="3">
    <source>
        <dbReference type="EMBL" id="GAT31847.1"/>
    </source>
</evidence>
<keyword evidence="1" id="KW-0560">Oxidoreductase</keyword>
<accession>A0A146G496</accession>
<dbReference type="InterPro" id="IPR050463">
    <property type="entry name" value="Gfo/Idh/MocA_oxidrdct_glycsds"/>
</dbReference>
<dbReference type="Gene3D" id="3.30.360.10">
    <property type="entry name" value="Dihydrodipicolinate Reductase, domain 2"/>
    <property type="match status" value="1"/>
</dbReference>
<dbReference type="OrthoDB" id="9774191at2"/>
<dbReference type="AlphaFoldDB" id="A0A146G496"/>
<name>A0A146G496_TERSA</name>
<dbReference type="GO" id="GO:0016491">
    <property type="term" value="F:oxidoreductase activity"/>
    <property type="evidence" value="ECO:0007669"/>
    <property type="project" value="UniProtKB-KW"/>
</dbReference>